<evidence type="ECO:0000256" key="12">
    <source>
        <dbReference type="ARBA" id="ARBA00033708"/>
    </source>
</evidence>
<feature type="transmembrane region" description="Helical" evidence="15">
    <location>
        <begin position="156"/>
        <end position="176"/>
    </location>
</feature>
<evidence type="ECO:0000256" key="6">
    <source>
        <dbReference type="ARBA" id="ARBA00022847"/>
    </source>
</evidence>
<evidence type="ECO:0000256" key="13">
    <source>
        <dbReference type="RuleBase" id="RU362091"/>
    </source>
</evidence>
<evidence type="ECO:0000256" key="11">
    <source>
        <dbReference type="ARBA" id="ARBA00023201"/>
    </source>
</evidence>
<keyword evidence="10 15" id="KW-0472">Membrane</keyword>
<dbReference type="EMBL" id="FNVQ01000001">
    <property type="protein sequence ID" value="SEF71715.1"/>
    <property type="molecule type" value="Genomic_DNA"/>
</dbReference>
<feature type="transmembrane region" description="Helical" evidence="15">
    <location>
        <begin position="435"/>
        <end position="458"/>
    </location>
</feature>
<dbReference type="GO" id="GO:0046942">
    <property type="term" value="P:carboxylic acid transport"/>
    <property type="evidence" value="ECO:0007669"/>
    <property type="project" value="UniProtKB-ARBA"/>
</dbReference>
<evidence type="ECO:0000256" key="3">
    <source>
        <dbReference type="ARBA" id="ARBA00022448"/>
    </source>
</evidence>
<dbReference type="GO" id="GO:0006814">
    <property type="term" value="P:sodium ion transport"/>
    <property type="evidence" value="ECO:0007669"/>
    <property type="project" value="UniProtKB-KW"/>
</dbReference>
<organism evidence="16 17">
    <name type="scientific">Marinobacterium lutimaris</name>
    <dbReference type="NCBI Taxonomy" id="568106"/>
    <lineage>
        <taxon>Bacteria</taxon>
        <taxon>Pseudomonadati</taxon>
        <taxon>Pseudomonadota</taxon>
        <taxon>Gammaproteobacteria</taxon>
        <taxon>Oceanospirillales</taxon>
        <taxon>Oceanospirillaceae</taxon>
        <taxon>Marinobacterium</taxon>
    </lineage>
</organism>
<keyword evidence="9" id="KW-0406">Ion transport</keyword>
<name>A0A1H5U9B7_9GAMM</name>
<evidence type="ECO:0000256" key="8">
    <source>
        <dbReference type="ARBA" id="ARBA00023053"/>
    </source>
</evidence>
<dbReference type="InterPro" id="IPR050277">
    <property type="entry name" value="Sodium:Solute_Symporter"/>
</dbReference>
<feature type="transmembrane region" description="Helical" evidence="15">
    <location>
        <begin position="116"/>
        <end position="136"/>
    </location>
</feature>
<dbReference type="InterPro" id="IPR001734">
    <property type="entry name" value="Na/solute_symporter"/>
</dbReference>
<dbReference type="PANTHER" id="PTHR48086">
    <property type="entry name" value="SODIUM/PROLINE SYMPORTER-RELATED"/>
    <property type="match status" value="1"/>
</dbReference>
<dbReference type="AlphaFoldDB" id="A0A1H5U9B7"/>
<evidence type="ECO:0000313" key="17">
    <source>
        <dbReference type="Proteomes" id="UP000236745"/>
    </source>
</evidence>
<dbReference type="InterPro" id="IPR018212">
    <property type="entry name" value="Na/solute_symporter_CS"/>
</dbReference>
<dbReference type="RefSeq" id="WP_104001315.1">
    <property type="nucleotide sequence ID" value="NZ_FNVQ01000001.1"/>
</dbReference>
<dbReference type="PROSITE" id="PS50283">
    <property type="entry name" value="NA_SOLUT_SYMP_3"/>
    <property type="match status" value="1"/>
</dbReference>
<gene>
    <name evidence="16" type="ORF">SAMN05444390_101311</name>
</gene>
<dbReference type="GO" id="GO:0005886">
    <property type="term" value="C:plasma membrane"/>
    <property type="evidence" value="ECO:0007669"/>
    <property type="project" value="UniProtKB-SubCell"/>
</dbReference>
<dbReference type="InterPro" id="IPR038377">
    <property type="entry name" value="Na/Glc_symporter_sf"/>
</dbReference>
<feature type="transmembrane region" description="Helical" evidence="15">
    <location>
        <begin position="40"/>
        <end position="63"/>
    </location>
</feature>
<feature type="transmembrane region" description="Helical" evidence="15">
    <location>
        <begin position="243"/>
        <end position="261"/>
    </location>
</feature>
<dbReference type="CDD" id="cd10322">
    <property type="entry name" value="SLC5sbd"/>
    <property type="match status" value="1"/>
</dbReference>
<evidence type="ECO:0000256" key="9">
    <source>
        <dbReference type="ARBA" id="ARBA00023065"/>
    </source>
</evidence>
<evidence type="ECO:0000256" key="15">
    <source>
        <dbReference type="SAM" id="Phobius"/>
    </source>
</evidence>
<comment type="subcellular location">
    <subcellularLocation>
        <location evidence="1">Cell membrane</location>
        <topology evidence="1">Multi-pass membrane protein</topology>
    </subcellularLocation>
</comment>
<keyword evidence="4" id="KW-1003">Cell membrane</keyword>
<dbReference type="Proteomes" id="UP000236745">
    <property type="component" value="Unassembled WGS sequence"/>
</dbReference>
<comment type="similarity">
    <text evidence="2 13">Belongs to the sodium:solute symporter (SSF) (TC 2.A.21) family.</text>
</comment>
<evidence type="ECO:0000256" key="2">
    <source>
        <dbReference type="ARBA" id="ARBA00006434"/>
    </source>
</evidence>
<evidence type="ECO:0000256" key="1">
    <source>
        <dbReference type="ARBA" id="ARBA00004651"/>
    </source>
</evidence>
<keyword evidence="11" id="KW-0739">Sodium transport</keyword>
<accession>A0A1H5U9B7</accession>
<dbReference type="OrthoDB" id="9764438at2"/>
<keyword evidence="7 15" id="KW-1133">Transmembrane helix</keyword>
<evidence type="ECO:0000313" key="16">
    <source>
        <dbReference type="EMBL" id="SEF71715.1"/>
    </source>
</evidence>
<feature type="coiled-coil region" evidence="14">
    <location>
        <begin position="662"/>
        <end position="724"/>
    </location>
</feature>
<proteinExistence type="inferred from homology"/>
<keyword evidence="17" id="KW-1185">Reference proteome</keyword>
<evidence type="ECO:0000256" key="14">
    <source>
        <dbReference type="SAM" id="Coils"/>
    </source>
</evidence>
<dbReference type="PANTHER" id="PTHR48086:SF3">
    <property type="entry name" value="SODIUM_PROLINE SYMPORTER"/>
    <property type="match status" value="1"/>
</dbReference>
<sequence>MFSPISVLLAVLSYMALIFALAQWVEHRISVGRSRFNSPWVYALSQAVFFTSWTFFGSVGFAVEYGLQFFGIYIGAMLGMMLSGFTFKRMVRAKEAFRITSIADFLSIRYRHSQKIASLVTLIALIGLIPYISLQLKAIIDSLSVITTNGQNSADWNLAGTLVTGLMVIFTIVFGVRRLDPTERHQGIVAALVAECIVKLLAFIAIGLFVAYSLFDGPTDIAYQLREQNLDHLLSFTQGPHPGVSWFTLILLGFAAIHCLPRQFHVAVVENSSRHHLRTLPWSFPAYTVLISMFVVPIAAAGLLLGLPADSGDQFMLLIPQLADNPLFTLIAFLGGYAAATGMILITTMALATMASNHLVLPLCQKIGPLAPLRSYLLQIRWVLVLAILSLAYFTARTLSDTYILVSIGLISFAAVLQFAPAMLLGMFWRRGSSLGALCGLLTGFIVWFYTLMIPGFIEQGWINSQMLLRGPFGIEQLKPEQLFGLGALNPLSHSVIWSLSLNLLVYILLSLVLKASKKERRLTRELFNCMRGNPLLNRARPTGLDPYISFAPKLEEARSILSRYLPEGKVESSLSQLTDDLQVSGKHQITVIELMEFHRMLEHFLAGSIGAAAAHSAISEEIHYNDRESTDLKALYSHLVSEIRPSLTPDQDNDSDGYSLLVELQQQVEALEKEKTEQQEKLIQMEKRLETLFEKNFNLRISEQRLKQDNEAIREQLRKMELDS</sequence>
<evidence type="ECO:0000256" key="7">
    <source>
        <dbReference type="ARBA" id="ARBA00022989"/>
    </source>
</evidence>
<protein>
    <submittedName>
        <fullName evidence="16">Na+/proline symporter</fullName>
    </submittedName>
</protein>
<evidence type="ECO:0000256" key="4">
    <source>
        <dbReference type="ARBA" id="ARBA00022475"/>
    </source>
</evidence>
<keyword evidence="3" id="KW-0813">Transport</keyword>
<dbReference type="PROSITE" id="PS00457">
    <property type="entry name" value="NA_SOLUT_SYMP_2"/>
    <property type="match status" value="1"/>
</dbReference>
<feature type="transmembrane region" description="Helical" evidence="15">
    <location>
        <begin position="327"/>
        <end position="355"/>
    </location>
</feature>
<feature type="transmembrane region" description="Helical" evidence="15">
    <location>
        <begin position="69"/>
        <end position="87"/>
    </location>
</feature>
<comment type="catalytic activity">
    <reaction evidence="12">
        <text>L-proline(in) + Na(+)(in) = L-proline(out) + Na(+)(out)</text>
        <dbReference type="Rhea" id="RHEA:28967"/>
        <dbReference type="ChEBI" id="CHEBI:29101"/>
        <dbReference type="ChEBI" id="CHEBI:60039"/>
    </reaction>
</comment>
<feature type="transmembrane region" description="Helical" evidence="15">
    <location>
        <begin position="188"/>
        <end position="215"/>
    </location>
</feature>
<feature type="transmembrane region" description="Helical" evidence="15">
    <location>
        <begin position="496"/>
        <end position="514"/>
    </location>
</feature>
<keyword evidence="8" id="KW-0915">Sodium</keyword>
<evidence type="ECO:0000256" key="5">
    <source>
        <dbReference type="ARBA" id="ARBA00022692"/>
    </source>
</evidence>
<feature type="transmembrane region" description="Helical" evidence="15">
    <location>
        <begin position="6"/>
        <end position="25"/>
    </location>
</feature>
<feature type="transmembrane region" description="Helical" evidence="15">
    <location>
        <begin position="282"/>
        <end position="307"/>
    </location>
</feature>
<evidence type="ECO:0000256" key="10">
    <source>
        <dbReference type="ARBA" id="ARBA00023136"/>
    </source>
</evidence>
<dbReference type="GO" id="GO:0015293">
    <property type="term" value="F:symporter activity"/>
    <property type="evidence" value="ECO:0007669"/>
    <property type="project" value="UniProtKB-KW"/>
</dbReference>
<keyword evidence="14" id="KW-0175">Coiled coil</keyword>
<feature type="transmembrane region" description="Helical" evidence="15">
    <location>
        <begin position="376"/>
        <end position="396"/>
    </location>
</feature>
<dbReference type="Gene3D" id="1.20.1730.10">
    <property type="entry name" value="Sodium/glucose cotransporter"/>
    <property type="match status" value="1"/>
</dbReference>
<keyword evidence="5 15" id="KW-0812">Transmembrane</keyword>
<feature type="transmembrane region" description="Helical" evidence="15">
    <location>
        <begin position="402"/>
        <end position="428"/>
    </location>
</feature>
<dbReference type="Pfam" id="PF00474">
    <property type="entry name" value="SSF"/>
    <property type="match status" value="1"/>
</dbReference>
<reference evidence="16 17" key="1">
    <citation type="submission" date="2016-10" db="EMBL/GenBank/DDBJ databases">
        <authorList>
            <person name="de Groot N.N."/>
        </authorList>
    </citation>
    <scope>NUCLEOTIDE SEQUENCE [LARGE SCALE GENOMIC DNA]</scope>
    <source>
        <strain evidence="16 17">DSM 22012</strain>
    </source>
</reference>
<keyword evidence="6" id="KW-0769">Symport</keyword>